<dbReference type="SUPFAM" id="SSF55166">
    <property type="entry name" value="Hedgehog/DD-peptidase"/>
    <property type="match status" value="1"/>
</dbReference>
<reference evidence="2 3" key="1">
    <citation type="submission" date="2022-10" db="EMBL/GenBank/DDBJ databases">
        <title>Luteolibacter flavescens strain MCCC 1K03193, whole genome shotgun sequencing project.</title>
        <authorList>
            <person name="Zhao G."/>
            <person name="Shen L."/>
        </authorList>
    </citation>
    <scope>NUCLEOTIDE SEQUENCE [LARGE SCALE GENOMIC DNA]</scope>
    <source>
        <strain evidence="2 3">MCCC 1K03193</strain>
    </source>
</reference>
<dbReference type="InterPro" id="IPR013230">
    <property type="entry name" value="Peptidase_M15A_C"/>
</dbReference>
<dbReference type="InterPro" id="IPR009045">
    <property type="entry name" value="Zn_M74/Hedgehog-like"/>
</dbReference>
<dbReference type="GO" id="GO:0004180">
    <property type="term" value="F:carboxypeptidase activity"/>
    <property type="evidence" value="ECO:0007669"/>
    <property type="project" value="UniProtKB-KW"/>
</dbReference>
<dbReference type="EMBL" id="JAPDDS010000001">
    <property type="protein sequence ID" value="MCW1883353.1"/>
    <property type="molecule type" value="Genomic_DNA"/>
</dbReference>
<organism evidence="2 3">
    <name type="scientific">Luteolibacter flavescens</name>
    <dbReference type="NCBI Taxonomy" id="1859460"/>
    <lineage>
        <taxon>Bacteria</taxon>
        <taxon>Pseudomonadati</taxon>
        <taxon>Verrucomicrobiota</taxon>
        <taxon>Verrucomicrobiia</taxon>
        <taxon>Verrucomicrobiales</taxon>
        <taxon>Verrucomicrobiaceae</taxon>
        <taxon>Luteolibacter</taxon>
    </lineage>
</organism>
<keyword evidence="3" id="KW-1185">Reference proteome</keyword>
<protein>
    <submittedName>
        <fullName evidence="2">D-Ala-D-Ala carboxypeptidase family metallohydrolase</fullName>
    </submittedName>
</protein>
<dbReference type="InterPro" id="IPR006311">
    <property type="entry name" value="TAT_signal"/>
</dbReference>
<accession>A0ABT3FIF8</accession>
<sequence length="214" mass="23196">MLIDPSRGESAHSSLQSRRGALGTLGAGALALLGSTGSASAFFSKKPKVTIVTASAPVDLNGLPPEWVALQGRELKAYSDFLTSLRLQRLTPRQVIEAHAKQRGTVWNSLPPRAYWRQMVPTLRVVDHVAMRINQPVSEILSAYRAPSYNARCPGARSGSYHQANVAVDVKFPVAPSTVAQTARTLRSSGLFRGGVGRYSSFTHIDTRGQNVDW</sequence>
<evidence type="ECO:0000259" key="1">
    <source>
        <dbReference type="Pfam" id="PF08291"/>
    </source>
</evidence>
<proteinExistence type="predicted"/>
<feature type="domain" description="Peptidase M15A C-terminal" evidence="1">
    <location>
        <begin position="100"/>
        <end position="206"/>
    </location>
</feature>
<dbReference type="Gene3D" id="3.30.1380.10">
    <property type="match status" value="1"/>
</dbReference>
<dbReference type="Proteomes" id="UP001207930">
    <property type="component" value="Unassembled WGS sequence"/>
</dbReference>
<dbReference type="RefSeq" id="WP_264499314.1">
    <property type="nucleotide sequence ID" value="NZ_JAPDDS010000001.1"/>
</dbReference>
<keyword evidence="2" id="KW-0378">Hydrolase</keyword>
<keyword evidence="2" id="KW-0645">Protease</keyword>
<evidence type="ECO:0000313" key="2">
    <source>
        <dbReference type="EMBL" id="MCW1883353.1"/>
    </source>
</evidence>
<dbReference type="Pfam" id="PF08291">
    <property type="entry name" value="Peptidase_M15_3"/>
    <property type="match status" value="1"/>
</dbReference>
<gene>
    <name evidence="2" type="ORF">OKA04_01340</name>
</gene>
<comment type="caution">
    <text evidence="2">The sequence shown here is derived from an EMBL/GenBank/DDBJ whole genome shotgun (WGS) entry which is preliminary data.</text>
</comment>
<dbReference type="PROSITE" id="PS51318">
    <property type="entry name" value="TAT"/>
    <property type="match status" value="1"/>
</dbReference>
<keyword evidence="2" id="KW-0121">Carboxypeptidase</keyword>
<evidence type="ECO:0000313" key="3">
    <source>
        <dbReference type="Proteomes" id="UP001207930"/>
    </source>
</evidence>
<name>A0ABT3FIF8_9BACT</name>